<sequence>MLPGAQLLTAPTTLSNYKPENLSCTARTLLSSGLLFLQVDRDLAHPEQRMAYPQPHPASRHPDGSGLWFSMPSSARQERDHNPSPEQSAYQATSSRHGARANRSASPSRFPPIPLISTATGVNKPLPPSPDSDKRKPKPASLRSLLRRHPSAEFDPTHLQPAPYQAHQRSSSTNGKLTPEPPHNYHYHHQSSRSMPSSPLQYSHPTTHPAHLVRAHSASSYYPDSTAYQAYSPAPQHRVDSMGSGFDPQPPRTRRTFPDDTPTSATARPSVSDRPRPHTWLSPTEPFQNANEFHLFVEATSGLPGDSGPFSPDGPPRLQGSLFGRQRQNDQIPIPLQHPTYADSSWQSMGYDYYPSQPDSPLASPPLVSSSALPRRESYQSSHRSTHPSQRSPHLSAINLELERLGISDEEAPEDELPNYAQSQAEMSAKKRKEATERARELEARWNSSRSWRGR</sequence>
<protein>
    <submittedName>
        <fullName evidence="2">Uncharacterized protein</fullName>
    </submittedName>
</protein>
<dbReference type="EMBL" id="KZ678134">
    <property type="protein sequence ID" value="PSN67800.1"/>
    <property type="molecule type" value="Genomic_DNA"/>
</dbReference>
<evidence type="ECO:0000256" key="1">
    <source>
        <dbReference type="SAM" id="MobiDB-lite"/>
    </source>
</evidence>
<feature type="region of interest" description="Disordered" evidence="1">
    <location>
        <begin position="300"/>
        <end position="322"/>
    </location>
</feature>
<gene>
    <name evidence="2" type="ORF">BS50DRAFT_620275</name>
</gene>
<feature type="region of interest" description="Disordered" evidence="1">
    <location>
        <begin position="51"/>
        <end position="207"/>
    </location>
</feature>
<dbReference type="AlphaFoldDB" id="A0A2T2NQY4"/>
<feature type="compositionally biased region" description="Low complexity" evidence="1">
    <location>
        <begin position="301"/>
        <end position="311"/>
    </location>
</feature>
<feature type="compositionally biased region" description="Polar residues" evidence="1">
    <location>
        <begin position="192"/>
        <end position="206"/>
    </location>
</feature>
<dbReference type="Proteomes" id="UP000240883">
    <property type="component" value="Unassembled WGS sequence"/>
</dbReference>
<accession>A0A2T2NQY4</accession>
<keyword evidence="3" id="KW-1185">Reference proteome</keyword>
<feature type="compositionally biased region" description="Polar residues" evidence="1">
    <location>
        <begin position="446"/>
        <end position="455"/>
    </location>
</feature>
<evidence type="ECO:0000313" key="3">
    <source>
        <dbReference type="Proteomes" id="UP000240883"/>
    </source>
</evidence>
<feature type="region of interest" description="Disordered" evidence="1">
    <location>
        <begin position="357"/>
        <end position="455"/>
    </location>
</feature>
<feature type="region of interest" description="Disordered" evidence="1">
    <location>
        <begin position="234"/>
        <end position="285"/>
    </location>
</feature>
<feature type="compositionally biased region" description="Basic and acidic residues" evidence="1">
    <location>
        <begin position="434"/>
        <end position="444"/>
    </location>
</feature>
<name>A0A2T2NQY4_CORCC</name>
<feature type="compositionally biased region" description="Polar residues" evidence="1">
    <location>
        <begin position="167"/>
        <end position="176"/>
    </location>
</feature>
<feature type="compositionally biased region" description="Acidic residues" evidence="1">
    <location>
        <begin position="408"/>
        <end position="417"/>
    </location>
</feature>
<feature type="compositionally biased region" description="Polar residues" evidence="1">
    <location>
        <begin position="84"/>
        <end position="96"/>
    </location>
</feature>
<organism evidence="2 3">
    <name type="scientific">Corynespora cassiicola Philippines</name>
    <dbReference type="NCBI Taxonomy" id="1448308"/>
    <lineage>
        <taxon>Eukaryota</taxon>
        <taxon>Fungi</taxon>
        <taxon>Dikarya</taxon>
        <taxon>Ascomycota</taxon>
        <taxon>Pezizomycotina</taxon>
        <taxon>Dothideomycetes</taxon>
        <taxon>Pleosporomycetidae</taxon>
        <taxon>Pleosporales</taxon>
        <taxon>Corynesporascaceae</taxon>
        <taxon>Corynespora</taxon>
    </lineage>
</organism>
<feature type="compositionally biased region" description="Polar residues" evidence="1">
    <location>
        <begin position="379"/>
        <end position="393"/>
    </location>
</feature>
<evidence type="ECO:0000313" key="2">
    <source>
        <dbReference type="EMBL" id="PSN67800.1"/>
    </source>
</evidence>
<dbReference type="OrthoDB" id="3795041at2759"/>
<feature type="compositionally biased region" description="Low complexity" evidence="1">
    <location>
        <begin position="359"/>
        <end position="373"/>
    </location>
</feature>
<proteinExistence type="predicted"/>
<reference evidence="2 3" key="1">
    <citation type="journal article" date="2018" name="Front. Microbiol.">
        <title>Genome-Wide Analysis of Corynespora cassiicola Leaf Fall Disease Putative Effectors.</title>
        <authorList>
            <person name="Lopez D."/>
            <person name="Ribeiro S."/>
            <person name="Label P."/>
            <person name="Fumanal B."/>
            <person name="Venisse J.S."/>
            <person name="Kohler A."/>
            <person name="de Oliveira R.R."/>
            <person name="Labutti K."/>
            <person name="Lipzen A."/>
            <person name="Lail K."/>
            <person name="Bauer D."/>
            <person name="Ohm R.A."/>
            <person name="Barry K.W."/>
            <person name="Spatafora J."/>
            <person name="Grigoriev I.V."/>
            <person name="Martin F.M."/>
            <person name="Pujade-Renaud V."/>
        </authorList>
    </citation>
    <scope>NUCLEOTIDE SEQUENCE [LARGE SCALE GENOMIC DNA]</scope>
    <source>
        <strain evidence="2 3">Philippines</strain>
    </source>
</reference>